<dbReference type="Pfam" id="PF14368">
    <property type="entry name" value="LTP_2"/>
    <property type="match status" value="1"/>
</dbReference>
<sequence>MAHSPKIACLLAVFVIVAMHERAESATVPCLRTNPDKEALKLASCAVAAQNKGAKPSTQCCSKIKSFANHPSCLCAVLLSNTAKSARINPGIAISIPKRCSLNRPVGKKCG</sequence>
<dbReference type="GO" id="GO:0005504">
    <property type="term" value="F:fatty acid binding"/>
    <property type="evidence" value="ECO:0007669"/>
    <property type="project" value="InterPro"/>
</dbReference>
<dbReference type="InterPro" id="IPR016140">
    <property type="entry name" value="Bifunc_inhib/LTP/seed_store"/>
</dbReference>
<dbReference type="AlphaFoldDB" id="A0A9N7RDJ6"/>
<accession>A0A9N7RDJ6</accession>
<dbReference type="Gene3D" id="1.10.110.10">
    <property type="entry name" value="Plant lipid-transfer and hydrophobic proteins"/>
    <property type="match status" value="1"/>
</dbReference>
<dbReference type="GO" id="GO:0009627">
    <property type="term" value="P:systemic acquired resistance"/>
    <property type="evidence" value="ECO:0007669"/>
    <property type="project" value="InterPro"/>
</dbReference>
<reference evidence="3" key="1">
    <citation type="submission" date="2019-12" db="EMBL/GenBank/DDBJ databases">
        <authorList>
            <person name="Scholes J."/>
        </authorList>
    </citation>
    <scope>NUCLEOTIDE SEQUENCE</scope>
</reference>
<keyword evidence="4" id="KW-1185">Reference proteome</keyword>
<dbReference type="InterPro" id="IPR039265">
    <property type="entry name" value="DIR1-like"/>
</dbReference>
<dbReference type="InterPro" id="IPR036312">
    <property type="entry name" value="Bifun_inhib/LTP/seed_sf"/>
</dbReference>
<dbReference type="SUPFAM" id="SSF47699">
    <property type="entry name" value="Bifunctional inhibitor/lipid-transfer protein/seed storage 2S albumin"/>
    <property type="match status" value="1"/>
</dbReference>
<dbReference type="OrthoDB" id="678526at2759"/>
<gene>
    <name evidence="3" type="ORF">SHERM_22771</name>
</gene>
<feature type="signal peptide" evidence="1">
    <location>
        <begin position="1"/>
        <end position="25"/>
    </location>
</feature>
<comment type="caution">
    <text evidence="3">The sequence shown here is derived from an EMBL/GenBank/DDBJ whole genome shotgun (WGS) entry which is preliminary data.</text>
</comment>
<protein>
    <submittedName>
        <fullName evidence="3">Bifunctional inhibitor/lipid-transfer protein/seed storage 2S albumin superfamily protein</fullName>
    </submittedName>
</protein>
<proteinExistence type="predicted"/>
<dbReference type="EMBL" id="CACSLK010027730">
    <property type="protein sequence ID" value="CAA0827076.1"/>
    <property type="molecule type" value="Genomic_DNA"/>
</dbReference>
<dbReference type="Proteomes" id="UP001153555">
    <property type="component" value="Unassembled WGS sequence"/>
</dbReference>
<organism evidence="3 4">
    <name type="scientific">Striga hermonthica</name>
    <name type="common">Purple witchweed</name>
    <name type="synonym">Buchnera hermonthica</name>
    <dbReference type="NCBI Taxonomy" id="68872"/>
    <lineage>
        <taxon>Eukaryota</taxon>
        <taxon>Viridiplantae</taxon>
        <taxon>Streptophyta</taxon>
        <taxon>Embryophyta</taxon>
        <taxon>Tracheophyta</taxon>
        <taxon>Spermatophyta</taxon>
        <taxon>Magnoliopsida</taxon>
        <taxon>eudicotyledons</taxon>
        <taxon>Gunneridae</taxon>
        <taxon>Pentapetalae</taxon>
        <taxon>asterids</taxon>
        <taxon>lamiids</taxon>
        <taxon>Lamiales</taxon>
        <taxon>Orobanchaceae</taxon>
        <taxon>Buchnereae</taxon>
        <taxon>Striga</taxon>
    </lineage>
</organism>
<dbReference type="CDD" id="cd00010">
    <property type="entry name" value="AAI_LTSS"/>
    <property type="match status" value="1"/>
</dbReference>
<evidence type="ECO:0000313" key="4">
    <source>
        <dbReference type="Proteomes" id="UP001153555"/>
    </source>
</evidence>
<evidence type="ECO:0000256" key="1">
    <source>
        <dbReference type="SAM" id="SignalP"/>
    </source>
</evidence>
<feature type="non-terminal residue" evidence="3">
    <location>
        <position position="111"/>
    </location>
</feature>
<name>A0A9N7RDJ6_STRHE</name>
<evidence type="ECO:0000259" key="2">
    <source>
        <dbReference type="Pfam" id="PF14368"/>
    </source>
</evidence>
<feature type="chain" id="PRO_5040241880" evidence="1">
    <location>
        <begin position="26"/>
        <end position="111"/>
    </location>
</feature>
<keyword evidence="1" id="KW-0732">Signal</keyword>
<feature type="domain" description="Bifunctional inhibitor/plant lipid transfer protein/seed storage helical" evidence="2">
    <location>
        <begin position="16"/>
        <end position="110"/>
    </location>
</feature>
<dbReference type="PANTHER" id="PTHR33122">
    <property type="entry name" value="LIPID BINDING PROTEIN-RELATED"/>
    <property type="match status" value="1"/>
</dbReference>
<evidence type="ECO:0000313" key="3">
    <source>
        <dbReference type="EMBL" id="CAA0827076.1"/>
    </source>
</evidence>
<dbReference type="PANTHER" id="PTHR33122:SF4">
    <property type="entry name" value="OS04G0415800 PROTEIN"/>
    <property type="match status" value="1"/>
</dbReference>